<accession>A0A517VQP9</accession>
<dbReference type="InterPro" id="IPR016169">
    <property type="entry name" value="FAD-bd_PCMH_sub2"/>
</dbReference>
<proteinExistence type="predicted"/>
<dbReference type="InterPro" id="IPR016166">
    <property type="entry name" value="FAD-bd_PCMH"/>
</dbReference>
<dbReference type="Gene3D" id="1.10.1060.10">
    <property type="entry name" value="Alpha-helical ferredoxin"/>
    <property type="match status" value="1"/>
</dbReference>
<dbReference type="PROSITE" id="PS00198">
    <property type="entry name" value="4FE4S_FER_1"/>
    <property type="match status" value="1"/>
</dbReference>
<evidence type="ECO:0000256" key="2">
    <source>
        <dbReference type="ARBA" id="ARBA00022630"/>
    </source>
</evidence>
<protein>
    <submittedName>
        <fullName evidence="9">Anaerobic glycerol-3-phosphate dehydrogenase subunit C</fullName>
    </submittedName>
</protein>
<dbReference type="GO" id="GO:0051536">
    <property type="term" value="F:iron-sulfur cluster binding"/>
    <property type="evidence" value="ECO:0007669"/>
    <property type="project" value="UniProtKB-KW"/>
</dbReference>
<keyword evidence="3" id="KW-0479">Metal-binding</keyword>
<dbReference type="KEGG" id="gaw:V144x_07550"/>
<dbReference type="GO" id="GO:0004458">
    <property type="term" value="F:D-lactate dehydrogenase (cytochrome) activity"/>
    <property type="evidence" value="ECO:0007669"/>
    <property type="project" value="TreeGrafter"/>
</dbReference>
<dbReference type="GO" id="GO:0046872">
    <property type="term" value="F:metal ion binding"/>
    <property type="evidence" value="ECO:0007669"/>
    <property type="project" value="UniProtKB-KW"/>
</dbReference>
<name>A0A517VQP9_9PLAN</name>
<dbReference type="InterPro" id="IPR016164">
    <property type="entry name" value="FAD-linked_Oxase-like_C"/>
</dbReference>
<reference evidence="9 10" key="1">
    <citation type="submission" date="2019-03" db="EMBL/GenBank/DDBJ databases">
        <title>Deep-cultivation of Planctomycetes and their phenomic and genomic characterization uncovers novel biology.</title>
        <authorList>
            <person name="Wiegand S."/>
            <person name="Jogler M."/>
            <person name="Boedeker C."/>
            <person name="Pinto D."/>
            <person name="Vollmers J."/>
            <person name="Rivas-Marin E."/>
            <person name="Kohn T."/>
            <person name="Peeters S.H."/>
            <person name="Heuer A."/>
            <person name="Rast P."/>
            <person name="Oberbeckmann S."/>
            <person name="Bunk B."/>
            <person name="Jeske O."/>
            <person name="Meyerdierks A."/>
            <person name="Storesund J.E."/>
            <person name="Kallscheuer N."/>
            <person name="Luecker S."/>
            <person name="Lage O.M."/>
            <person name="Pohl T."/>
            <person name="Merkel B.J."/>
            <person name="Hornburger P."/>
            <person name="Mueller R.-W."/>
            <person name="Bruemmer F."/>
            <person name="Labrenz M."/>
            <person name="Spormann A.M."/>
            <person name="Op den Camp H."/>
            <person name="Overmann J."/>
            <person name="Amann R."/>
            <person name="Jetten M.S.M."/>
            <person name="Mascher T."/>
            <person name="Medema M.H."/>
            <person name="Devos D.P."/>
            <person name="Kaster A.-K."/>
            <person name="Ovreas L."/>
            <person name="Rohde M."/>
            <person name="Galperin M.Y."/>
            <person name="Jogler C."/>
        </authorList>
    </citation>
    <scope>NUCLEOTIDE SEQUENCE [LARGE SCALE GENOMIC DNA]</scope>
    <source>
        <strain evidence="9 10">V144</strain>
    </source>
</reference>
<dbReference type="InterPro" id="IPR016167">
    <property type="entry name" value="FAD-bd_PCMH_sub1"/>
</dbReference>
<dbReference type="EMBL" id="CP037920">
    <property type="protein sequence ID" value="QDT95313.1"/>
    <property type="molecule type" value="Genomic_DNA"/>
</dbReference>
<dbReference type="Pfam" id="PF02913">
    <property type="entry name" value="FAD-oxidase_C"/>
    <property type="match status" value="1"/>
</dbReference>
<gene>
    <name evidence="9" type="primary">glpC</name>
    <name evidence="9" type="ORF">V144x_07550</name>
</gene>
<dbReference type="SUPFAM" id="SSF56176">
    <property type="entry name" value="FAD-binding/transporter-associated domain-like"/>
    <property type="match status" value="1"/>
</dbReference>
<evidence type="ECO:0000259" key="8">
    <source>
        <dbReference type="PROSITE" id="PS51387"/>
    </source>
</evidence>
<dbReference type="Pfam" id="PF13534">
    <property type="entry name" value="Fer4_17"/>
    <property type="match status" value="1"/>
</dbReference>
<evidence type="ECO:0000256" key="5">
    <source>
        <dbReference type="ARBA" id="ARBA00023002"/>
    </source>
</evidence>
<dbReference type="AlphaFoldDB" id="A0A517VQP9"/>
<dbReference type="Gene3D" id="3.30.70.2740">
    <property type="match status" value="1"/>
</dbReference>
<evidence type="ECO:0000256" key="7">
    <source>
        <dbReference type="ARBA" id="ARBA00023014"/>
    </source>
</evidence>
<keyword evidence="6" id="KW-0408">Iron</keyword>
<dbReference type="GO" id="GO:0071949">
    <property type="term" value="F:FAD binding"/>
    <property type="evidence" value="ECO:0007669"/>
    <property type="project" value="InterPro"/>
</dbReference>
<keyword evidence="7" id="KW-0411">Iron-sulfur</keyword>
<keyword evidence="2" id="KW-0285">Flavoprotein</keyword>
<dbReference type="InterPro" id="IPR004113">
    <property type="entry name" value="FAD-bd_oxidored_4_C"/>
</dbReference>
<dbReference type="InterPro" id="IPR009051">
    <property type="entry name" value="Helical_ferredxn"/>
</dbReference>
<dbReference type="InterPro" id="IPR004017">
    <property type="entry name" value="Cys_rich_dom"/>
</dbReference>
<comment type="cofactor">
    <cofactor evidence="1">
        <name>FAD</name>
        <dbReference type="ChEBI" id="CHEBI:57692"/>
    </cofactor>
</comment>
<dbReference type="InterPro" id="IPR006094">
    <property type="entry name" value="Oxid_FAD_bind_N"/>
</dbReference>
<dbReference type="SUPFAM" id="SSF55103">
    <property type="entry name" value="FAD-linked oxidases, C-terminal domain"/>
    <property type="match status" value="1"/>
</dbReference>
<dbReference type="SUPFAM" id="SSF46548">
    <property type="entry name" value="alpha-helical ferredoxin"/>
    <property type="match status" value="1"/>
</dbReference>
<dbReference type="InterPro" id="IPR036318">
    <property type="entry name" value="FAD-bd_PCMH-like_sf"/>
</dbReference>
<evidence type="ECO:0000256" key="4">
    <source>
        <dbReference type="ARBA" id="ARBA00022827"/>
    </source>
</evidence>
<dbReference type="PANTHER" id="PTHR11748">
    <property type="entry name" value="D-LACTATE DEHYDROGENASE"/>
    <property type="match status" value="1"/>
</dbReference>
<dbReference type="RefSeq" id="WP_144981534.1">
    <property type="nucleotide sequence ID" value="NZ_CP037920.1"/>
</dbReference>
<dbReference type="Proteomes" id="UP000318704">
    <property type="component" value="Chromosome"/>
</dbReference>
<dbReference type="InterPro" id="IPR016171">
    <property type="entry name" value="Vanillyl_alc_oxidase_C-sub2"/>
</dbReference>
<evidence type="ECO:0000256" key="6">
    <source>
        <dbReference type="ARBA" id="ARBA00023004"/>
    </source>
</evidence>
<evidence type="ECO:0000313" key="10">
    <source>
        <dbReference type="Proteomes" id="UP000318704"/>
    </source>
</evidence>
<dbReference type="Gene3D" id="3.30.465.10">
    <property type="match status" value="1"/>
</dbReference>
<dbReference type="InterPro" id="IPR017900">
    <property type="entry name" value="4Fe4S_Fe_S_CS"/>
</dbReference>
<dbReference type="NCBIfam" id="NF008369">
    <property type="entry name" value="PRK11168.1"/>
    <property type="match status" value="1"/>
</dbReference>
<dbReference type="GO" id="GO:1903457">
    <property type="term" value="P:lactate catabolic process"/>
    <property type="evidence" value="ECO:0007669"/>
    <property type="project" value="TreeGrafter"/>
</dbReference>
<evidence type="ECO:0000256" key="3">
    <source>
        <dbReference type="ARBA" id="ARBA00022723"/>
    </source>
</evidence>
<feature type="domain" description="FAD-binding PCMH-type" evidence="8">
    <location>
        <begin position="37"/>
        <end position="280"/>
    </location>
</feature>
<dbReference type="PANTHER" id="PTHR11748:SF119">
    <property type="entry name" value="D-2-HYDROXYGLUTARATE DEHYDROGENASE"/>
    <property type="match status" value="1"/>
</dbReference>
<organism evidence="9 10">
    <name type="scientific">Gimesia aquarii</name>
    <dbReference type="NCBI Taxonomy" id="2527964"/>
    <lineage>
        <taxon>Bacteria</taxon>
        <taxon>Pseudomonadati</taxon>
        <taxon>Planctomycetota</taxon>
        <taxon>Planctomycetia</taxon>
        <taxon>Planctomycetales</taxon>
        <taxon>Planctomycetaceae</taxon>
        <taxon>Gimesia</taxon>
    </lineage>
</organism>
<evidence type="ECO:0000256" key="1">
    <source>
        <dbReference type="ARBA" id="ARBA00001974"/>
    </source>
</evidence>
<dbReference type="Pfam" id="PF02754">
    <property type="entry name" value="CCG"/>
    <property type="match status" value="1"/>
</dbReference>
<dbReference type="Gene3D" id="1.10.45.10">
    <property type="entry name" value="Vanillyl-alcohol Oxidase, Chain A, domain 4"/>
    <property type="match status" value="1"/>
</dbReference>
<dbReference type="PROSITE" id="PS51387">
    <property type="entry name" value="FAD_PCMH"/>
    <property type="match status" value="1"/>
</dbReference>
<dbReference type="Pfam" id="PF01565">
    <property type="entry name" value="FAD_binding_4"/>
    <property type="match status" value="1"/>
</dbReference>
<evidence type="ECO:0000313" key="9">
    <source>
        <dbReference type="EMBL" id="QDT95313.1"/>
    </source>
</evidence>
<keyword evidence="5" id="KW-0560">Oxidoreductase</keyword>
<sequence length="994" mass="109747">MDRQQQRIAEDLSSLITGDVRCDPVALSIYASDASLYQVPPLCITYPRERDDIIAIARYANEMNVPLIPRGAGTGLVGDAIGSGIVVDCSRYLTGFELMDDNLVRVQPGVVHAQLNRFLKPLGLYFPPDPSNTEVTTIGSMLAIDAAGSRAIRVGSTRDHVNQLEVVLSDGTCFEAGNESLSILNQPLTTSLTSTPLLGEVPAEARAEQVKRTILSKLSQLLTENRHLIQEKQNSGIPNCSGYFLKGIKTRNHLNLARLLVGSEGTLGFFSSAVLHVSPLPAHRGVALLLFGDLASAIRAVQTITYLQPSACDLLDRRLLSLARDADPRFTSLISTAAEAALLVEQVGFSDSQVQSRLHNVVLAVKNVNSRVVVAMETHQADEVEFLWSLPQKVVPSLSRLPGEARPQPFVEDIAVPPDCLYEFSQKAQKVFQRHQVTATLYAHAASGQIHLRPFLPALTQQNAPILESIARDLYQTVFSVNGTISGEHGDGLARTAFIRSQYGDLYRVFRQVKDTFDPHNLLNPGKVINDDPHVTIRNLRPVPETLPELLDLQLDWSPQELQIEASRCNGCGSCRRQDPGSRMCPVFRIEPLEEASPRAKANLFRGLLSGEIQPNQLSSTETKRLADTCFNCKQCQLDCPSTVNIPQMAIEAKAAYVSTNGLDRTDWILSRAHSFGALGSTLSMAANWAINNSTARWVMEKMMGIHRDRKLPLFSRRSFLRSVPKRFTKRPRPGGDPDLVIFFVDYFANYHDPELAHALLAILQHNQISVYVPLDQLASGMAMVSAGDLIAARSLARENIQILNEFAKEGHQIICSEPAAAICLKQEYPMLVRNEESTAIASQVTEAGDFLLQLHKSGRLRTDFGPLDFELDYHTPCHTKALSSRSPLMDLLALIPELRVNTIEKGCSGMAGTYGLARDTFETSKQIGRELIDHMKTTRVRAGATECSSCKMQMEQETRIPTIHPIKLLALSYGLMPEIERKLHPQKKKLVVS</sequence>
<dbReference type="GO" id="GO:0008720">
    <property type="term" value="F:D-lactate dehydrogenase (NAD+) activity"/>
    <property type="evidence" value="ECO:0007669"/>
    <property type="project" value="TreeGrafter"/>
</dbReference>
<keyword evidence="4" id="KW-0274">FAD</keyword>
<dbReference type="Gene3D" id="3.30.43.10">
    <property type="entry name" value="Uridine Diphospho-n-acetylenolpyruvylglucosamine Reductase, domain 2"/>
    <property type="match status" value="1"/>
</dbReference>